<feature type="compositionally biased region" description="Basic and acidic residues" evidence="1">
    <location>
        <begin position="307"/>
        <end position="320"/>
    </location>
</feature>
<feature type="region of interest" description="Disordered" evidence="1">
    <location>
        <begin position="1"/>
        <end position="30"/>
    </location>
</feature>
<accession>A0A8S9QHD7</accession>
<comment type="caution">
    <text evidence="2">The sequence shown here is derived from an EMBL/GenBank/DDBJ whole genome shotgun (WGS) entry which is preliminary data.</text>
</comment>
<feature type="region of interest" description="Disordered" evidence="1">
    <location>
        <begin position="301"/>
        <end position="320"/>
    </location>
</feature>
<feature type="region of interest" description="Disordered" evidence="1">
    <location>
        <begin position="192"/>
        <end position="227"/>
    </location>
</feature>
<evidence type="ECO:0000256" key="1">
    <source>
        <dbReference type="SAM" id="MobiDB-lite"/>
    </source>
</evidence>
<name>A0A8S9QHD7_BRACR</name>
<organism evidence="2 3">
    <name type="scientific">Brassica cretica</name>
    <name type="common">Mustard</name>
    <dbReference type="NCBI Taxonomy" id="69181"/>
    <lineage>
        <taxon>Eukaryota</taxon>
        <taxon>Viridiplantae</taxon>
        <taxon>Streptophyta</taxon>
        <taxon>Embryophyta</taxon>
        <taxon>Tracheophyta</taxon>
        <taxon>Spermatophyta</taxon>
        <taxon>Magnoliopsida</taxon>
        <taxon>eudicotyledons</taxon>
        <taxon>Gunneridae</taxon>
        <taxon>Pentapetalae</taxon>
        <taxon>rosids</taxon>
        <taxon>malvids</taxon>
        <taxon>Brassicales</taxon>
        <taxon>Brassicaceae</taxon>
        <taxon>Brassiceae</taxon>
        <taxon>Brassica</taxon>
    </lineage>
</organism>
<dbReference type="AlphaFoldDB" id="A0A8S9QHD7"/>
<dbReference type="EMBL" id="QGKX02001290">
    <property type="protein sequence ID" value="KAF3541767.1"/>
    <property type="molecule type" value="Genomic_DNA"/>
</dbReference>
<feature type="compositionally biased region" description="Basic and acidic residues" evidence="1">
    <location>
        <begin position="206"/>
        <end position="216"/>
    </location>
</feature>
<feature type="compositionally biased region" description="Polar residues" evidence="1">
    <location>
        <begin position="192"/>
        <end position="205"/>
    </location>
</feature>
<evidence type="ECO:0000313" key="2">
    <source>
        <dbReference type="EMBL" id="KAF3541767.1"/>
    </source>
</evidence>
<protein>
    <submittedName>
        <fullName evidence="2">Uncharacterized protein</fullName>
    </submittedName>
</protein>
<gene>
    <name evidence="2" type="ORF">F2Q69_00023308</name>
</gene>
<evidence type="ECO:0000313" key="3">
    <source>
        <dbReference type="Proteomes" id="UP000712600"/>
    </source>
</evidence>
<sequence>MYFERLHGSNMRNLDNSPHPINIESGPSPEDRVRCCINSIKTLGSRQQNKDSPPGAISTDPPVFQRRIIRDYEFLHDVRRYVRVVRRRIGLHASTKGLVPPEEGMRKIAVFTRLLPSTELLYPRVRVNRPKQATGLGISIRLMSISGKSTLLRVQKRPMPKKNLEKEILERHPVHAKPKRPATDKLALMPTEASNVSPSGSNAVQTKEEPGKEGLLERCPAQGKPAENEQLWTPASRFLLREARPPTPASIPASRSIKGITRSSDLACSPYIVFLRWALVGWSRLNSSIFRNMEGSPYRKFSISRRKGSDPETEPRKLHSGEPGFLLAGILGTGVLPRDGELWASDDVLETLEPGALMLSWRRWSLEL</sequence>
<reference evidence="2" key="1">
    <citation type="submission" date="2019-12" db="EMBL/GenBank/DDBJ databases">
        <title>Genome sequencing and annotation of Brassica cretica.</title>
        <authorList>
            <person name="Studholme D.J."/>
            <person name="Sarris P."/>
        </authorList>
    </citation>
    <scope>NUCLEOTIDE SEQUENCE</scope>
    <source>
        <strain evidence="2">PFS-109/04</strain>
        <tissue evidence="2">Leaf</tissue>
    </source>
</reference>
<proteinExistence type="predicted"/>
<dbReference type="Proteomes" id="UP000712600">
    <property type="component" value="Unassembled WGS sequence"/>
</dbReference>